<reference evidence="6" key="1">
    <citation type="submission" date="2014-12" db="EMBL/GenBank/DDBJ databases">
        <title>Genome sequence of Clostridium beijerinckii strain 59B.</title>
        <authorList>
            <person name="Little G.T."/>
            <person name="Minton N.P."/>
        </authorList>
    </citation>
    <scope>NUCLEOTIDE SEQUENCE [LARGE SCALE GENOMIC DNA]</scope>
    <source>
        <strain evidence="6">59B</strain>
    </source>
</reference>
<evidence type="ECO:0000256" key="1">
    <source>
        <dbReference type="ARBA" id="ARBA00022448"/>
    </source>
</evidence>
<feature type="domain" description="ABC transporter" evidence="4">
    <location>
        <begin position="21"/>
        <end position="250"/>
    </location>
</feature>
<keyword evidence="3 5" id="KW-0067">ATP-binding</keyword>
<evidence type="ECO:0000259" key="4">
    <source>
        <dbReference type="PROSITE" id="PS50893"/>
    </source>
</evidence>
<dbReference type="Pfam" id="PF00005">
    <property type="entry name" value="ABC_tran"/>
    <property type="match status" value="1"/>
</dbReference>
<dbReference type="Gene3D" id="3.40.50.300">
    <property type="entry name" value="P-loop containing nucleotide triphosphate hydrolases"/>
    <property type="match status" value="1"/>
</dbReference>
<dbReference type="PROSITE" id="PS00211">
    <property type="entry name" value="ABC_TRANSPORTER_1"/>
    <property type="match status" value="1"/>
</dbReference>
<proteinExistence type="predicted"/>
<dbReference type="EMBL" id="CP010086">
    <property type="protein sequence ID" value="AJH00371.1"/>
    <property type="molecule type" value="Genomic_DNA"/>
</dbReference>
<protein>
    <submittedName>
        <fullName evidence="5">Taurine ABC transporter ATP-binding protein</fullName>
    </submittedName>
</protein>
<dbReference type="Proteomes" id="UP000031866">
    <property type="component" value="Chromosome"/>
</dbReference>
<evidence type="ECO:0000256" key="3">
    <source>
        <dbReference type="ARBA" id="ARBA00022840"/>
    </source>
</evidence>
<dbReference type="RefSeq" id="WP_041898122.1">
    <property type="nucleotide sequence ID" value="NZ_CP010086.2"/>
</dbReference>
<dbReference type="OrthoDB" id="9801958at2"/>
<dbReference type="GO" id="GO:0016887">
    <property type="term" value="F:ATP hydrolysis activity"/>
    <property type="evidence" value="ECO:0007669"/>
    <property type="project" value="InterPro"/>
</dbReference>
<dbReference type="STRING" id="1520.LF65_03818"/>
<accession>A0A0B5QHE8</accession>
<evidence type="ECO:0000313" key="6">
    <source>
        <dbReference type="Proteomes" id="UP000031866"/>
    </source>
</evidence>
<keyword evidence="1" id="KW-0813">Transport</keyword>
<dbReference type="SUPFAM" id="SSF52540">
    <property type="entry name" value="P-loop containing nucleoside triphosphate hydrolases"/>
    <property type="match status" value="1"/>
</dbReference>
<dbReference type="InterPro" id="IPR003593">
    <property type="entry name" value="AAA+_ATPase"/>
</dbReference>
<dbReference type="InterPro" id="IPR017871">
    <property type="entry name" value="ABC_transporter-like_CS"/>
</dbReference>
<dbReference type="SMART" id="SM00382">
    <property type="entry name" value="AAA"/>
    <property type="match status" value="1"/>
</dbReference>
<dbReference type="PANTHER" id="PTHR42788:SF13">
    <property type="entry name" value="ALIPHATIC SULFONATES IMPORT ATP-BINDING PROTEIN SSUB"/>
    <property type="match status" value="1"/>
</dbReference>
<dbReference type="GO" id="GO:0005524">
    <property type="term" value="F:ATP binding"/>
    <property type="evidence" value="ECO:0007669"/>
    <property type="project" value="UniProtKB-KW"/>
</dbReference>
<dbReference type="InterPro" id="IPR003439">
    <property type="entry name" value="ABC_transporter-like_ATP-bd"/>
</dbReference>
<dbReference type="PANTHER" id="PTHR42788">
    <property type="entry name" value="TAURINE IMPORT ATP-BINDING PROTEIN-RELATED"/>
    <property type="match status" value="1"/>
</dbReference>
<name>A0A0B5QHE8_CLOBE</name>
<dbReference type="CDD" id="cd03293">
    <property type="entry name" value="ABC_NrtD_SsuB_transporters"/>
    <property type="match status" value="1"/>
</dbReference>
<dbReference type="InterPro" id="IPR027417">
    <property type="entry name" value="P-loop_NTPase"/>
</dbReference>
<dbReference type="InterPro" id="IPR050166">
    <property type="entry name" value="ABC_transporter_ATP-bind"/>
</dbReference>
<gene>
    <name evidence="5" type="ORF">LF65_03818</name>
</gene>
<dbReference type="PROSITE" id="PS50893">
    <property type="entry name" value="ABC_TRANSPORTER_2"/>
    <property type="match status" value="1"/>
</dbReference>
<evidence type="ECO:0000256" key="2">
    <source>
        <dbReference type="ARBA" id="ARBA00022741"/>
    </source>
</evidence>
<sequence length="275" mass="30985">MESLVGINRQEERKANCSVELKNVNLIYKNGKEYSNVLNDIELKLFDDDFVCVLGPSGCGKTSLLNSIAGYNTDISGQVLINGAPHTKPNPDVGVVFQQPNIFPWLSVEKNIEFGLKMKKIPKKERAEIVNHYVNLVGLEKARKLLPHQLSGGMKQRAAIARTLAADSKVVLLDEPFSALDALTREAMQKHLKKIWKETNKCFFFITHDVEEAILLSTRIIVMNANPGRIVSDFKNPLQQYDDNSFKKIRSSEEFGELRDSLIELIQGNDLENEV</sequence>
<organism evidence="5 6">
    <name type="scientific">Clostridium beijerinckii</name>
    <name type="common">Clostridium MP</name>
    <dbReference type="NCBI Taxonomy" id="1520"/>
    <lineage>
        <taxon>Bacteria</taxon>
        <taxon>Bacillati</taxon>
        <taxon>Bacillota</taxon>
        <taxon>Clostridia</taxon>
        <taxon>Eubacteriales</taxon>
        <taxon>Clostridiaceae</taxon>
        <taxon>Clostridium</taxon>
    </lineage>
</organism>
<keyword evidence="2" id="KW-0547">Nucleotide-binding</keyword>
<dbReference type="AlphaFoldDB" id="A0A0B5QHE8"/>
<dbReference type="KEGG" id="cbei:LF65_03818"/>
<evidence type="ECO:0000313" key="5">
    <source>
        <dbReference type="EMBL" id="AJH00371.1"/>
    </source>
</evidence>